<dbReference type="Pfam" id="PF13462">
    <property type="entry name" value="Thioredoxin_4"/>
    <property type="match status" value="1"/>
</dbReference>
<sequence length="363" mass="37055">MQPGQQQPGEEQNPQGPPPSPPFPPPPPAQQPAAAQPGPYPQQQPGPYPQQPGQYPQQPGQYPQPQGPGDPQWGQPGVPAPRKGGSTRRTTMAVVASIAAIALAATAFLVLGNDDANSGSSANDDTATAGKPALTGGNDGDDASTSGGTGGDTGGPSGGAQEPPGKLVKPANSTGVDGTTVIIGPSDASATLDVYEDLRCPPCAHFEQNVGETIIKDVKAGKYKASFHMATFLDGSMGGNGSKNALSALGAALDVSPEAFLHYKKALYAQGNHPEEGTDAFAQDSHLLKVADQVPELKTNTKFQAHVRAGTFDAWALKMSAAFTASAVQSTPTVELNGQKLTANGMGAPMTAEEFTAAVDGRI</sequence>
<keyword evidence="2" id="KW-1133">Transmembrane helix</keyword>
<dbReference type="AlphaFoldDB" id="A0A7W9Q4K8"/>
<dbReference type="EMBL" id="JACHJL010000001">
    <property type="protein sequence ID" value="MBB5933503.1"/>
    <property type="molecule type" value="Genomic_DNA"/>
</dbReference>
<feature type="compositionally biased region" description="Gly residues" evidence="1">
    <location>
        <begin position="147"/>
        <end position="158"/>
    </location>
</feature>
<evidence type="ECO:0000256" key="2">
    <source>
        <dbReference type="SAM" id="Phobius"/>
    </source>
</evidence>
<feature type="region of interest" description="Disordered" evidence="1">
    <location>
        <begin position="118"/>
        <end position="180"/>
    </location>
</feature>
<dbReference type="SUPFAM" id="SSF52833">
    <property type="entry name" value="Thioredoxin-like"/>
    <property type="match status" value="1"/>
</dbReference>
<protein>
    <submittedName>
        <fullName evidence="4">Protein-disulfide isomerase</fullName>
    </submittedName>
</protein>
<dbReference type="InterPro" id="IPR012336">
    <property type="entry name" value="Thioredoxin-like_fold"/>
</dbReference>
<proteinExistence type="predicted"/>
<evidence type="ECO:0000313" key="4">
    <source>
        <dbReference type="EMBL" id="MBB5933503.1"/>
    </source>
</evidence>
<keyword evidence="2" id="KW-0472">Membrane</keyword>
<keyword evidence="2" id="KW-0812">Transmembrane</keyword>
<dbReference type="Gene3D" id="3.40.30.10">
    <property type="entry name" value="Glutaredoxin"/>
    <property type="match status" value="1"/>
</dbReference>
<feature type="compositionally biased region" description="Low complexity" evidence="1">
    <location>
        <begin position="51"/>
        <end position="77"/>
    </location>
</feature>
<accession>A0A7W9Q4K8</accession>
<feature type="region of interest" description="Disordered" evidence="1">
    <location>
        <begin position="1"/>
        <end position="88"/>
    </location>
</feature>
<organism evidence="4 5">
    <name type="scientific">Streptomyces zagrosensis</name>
    <dbReference type="NCBI Taxonomy" id="1042984"/>
    <lineage>
        <taxon>Bacteria</taxon>
        <taxon>Bacillati</taxon>
        <taxon>Actinomycetota</taxon>
        <taxon>Actinomycetes</taxon>
        <taxon>Kitasatosporales</taxon>
        <taxon>Streptomycetaceae</taxon>
        <taxon>Streptomyces</taxon>
    </lineage>
</organism>
<evidence type="ECO:0000313" key="5">
    <source>
        <dbReference type="Proteomes" id="UP000588098"/>
    </source>
</evidence>
<feature type="transmembrane region" description="Helical" evidence="2">
    <location>
        <begin position="92"/>
        <end position="111"/>
    </location>
</feature>
<comment type="caution">
    <text evidence="4">The sequence shown here is derived from an EMBL/GenBank/DDBJ whole genome shotgun (WGS) entry which is preliminary data.</text>
</comment>
<feature type="domain" description="Thioredoxin-like fold" evidence="3">
    <location>
        <begin position="178"/>
        <end position="360"/>
    </location>
</feature>
<feature type="compositionally biased region" description="Low complexity" evidence="1">
    <location>
        <begin position="1"/>
        <end position="14"/>
    </location>
</feature>
<dbReference type="Proteomes" id="UP000588098">
    <property type="component" value="Unassembled WGS sequence"/>
</dbReference>
<dbReference type="RefSeq" id="WP_312866673.1">
    <property type="nucleotide sequence ID" value="NZ_JACHJL010000001.1"/>
</dbReference>
<evidence type="ECO:0000256" key="1">
    <source>
        <dbReference type="SAM" id="MobiDB-lite"/>
    </source>
</evidence>
<name>A0A7W9Q4K8_9ACTN</name>
<evidence type="ECO:0000259" key="3">
    <source>
        <dbReference type="Pfam" id="PF13462"/>
    </source>
</evidence>
<dbReference type="InterPro" id="IPR036249">
    <property type="entry name" value="Thioredoxin-like_sf"/>
</dbReference>
<keyword evidence="4" id="KW-0413">Isomerase</keyword>
<keyword evidence="5" id="KW-1185">Reference proteome</keyword>
<feature type="compositionally biased region" description="Pro residues" evidence="1">
    <location>
        <begin position="38"/>
        <end position="50"/>
    </location>
</feature>
<gene>
    <name evidence="4" type="ORF">FHS42_000521</name>
</gene>
<reference evidence="4 5" key="1">
    <citation type="submission" date="2020-08" db="EMBL/GenBank/DDBJ databases">
        <title>Genomic Encyclopedia of Type Strains, Phase III (KMG-III): the genomes of soil and plant-associated and newly described type strains.</title>
        <authorList>
            <person name="Whitman W."/>
        </authorList>
    </citation>
    <scope>NUCLEOTIDE SEQUENCE [LARGE SCALE GENOMIC DNA]</scope>
    <source>
        <strain evidence="4 5">CECT 8305</strain>
    </source>
</reference>
<dbReference type="GO" id="GO:0016853">
    <property type="term" value="F:isomerase activity"/>
    <property type="evidence" value="ECO:0007669"/>
    <property type="project" value="UniProtKB-KW"/>
</dbReference>
<feature type="compositionally biased region" description="Pro residues" evidence="1">
    <location>
        <begin position="15"/>
        <end position="30"/>
    </location>
</feature>
<dbReference type="SUPFAM" id="SSF81995">
    <property type="entry name" value="beta-sandwich domain of Sec23/24"/>
    <property type="match status" value="1"/>
</dbReference>